<sequence length="240" mass="24926">MIGLLYPTRDCGEDDFTLLAGRLDSSPAVDFAYVPWGQQPATIERASLRAAVRELGEPGRLVAAAAAFDPKPRVVSWACSSCSFLDGPAGARAQAEALRTALGIPASSTSLAFVAAARHLGLSRIALASVYQPDITEAFVDFLAAEGIETVSDVSRDAASDRDLATWGPGPITDLVREADSPDAAAVLVPETALHTAPLLADLERRTGKPVLTATQVTVWHALTLLGQPATGAGLGTLLA</sequence>
<evidence type="ECO:0000313" key="2">
    <source>
        <dbReference type="Proteomes" id="UP000581769"/>
    </source>
</evidence>
<dbReference type="RefSeq" id="WP_184779083.1">
    <property type="nucleotide sequence ID" value="NZ_JACHMG010000001.1"/>
</dbReference>
<protein>
    <submittedName>
        <fullName evidence="1">Maleate isomerase</fullName>
        <ecNumber evidence="1">5.2.1.1</ecNumber>
    </submittedName>
</protein>
<accession>A0A840IQK7</accession>
<dbReference type="InterPro" id="IPR026286">
    <property type="entry name" value="MaiA/AMDase"/>
</dbReference>
<keyword evidence="2" id="KW-1185">Reference proteome</keyword>
<comment type="caution">
    <text evidence="1">The sequence shown here is derived from an EMBL/GenBank/DDBJ whole genome shotgun (WGS) entry which is preliminary data.</text>
</comment>
<dbReference type="AlphaFoldDB" id="A0A840IQK7"/>
<dbReference type="PANTHER" id="PTHR40267:SF1">
    <property type="entry name" value="BLR3294 PROTEIN"/>
    <property type="match status" value="1"/>
</dbReference>
<dbReference type="EC" id="5.2.1.1" evidence="1"/>
<dbReference type="Gene3D" id="3.40.50.12500">
    <property type="match status" value="1"/>
</dbReference>
<dbReference type="Proteomes" id="UP000581769">
    <property type="component" value="Unassembled WGS sequence"/>
</dbReference>
<organism evidence="1 2">
    <name type="scientific">Amycolatopsis jiangsuensis</name>
    <dbReference type="NCBI Taxonomy" id="1181879"/>
    <lineage>
        <taxon>Bacteria</taxon>
        <taxon>Bacillati</taxon>
        <taxon>Actinomycetota</taxon>
        <taxon>Actinomycetes</taxon>
        <taxon>Pseudonocardiales</taxon>
        <taxon>Pseudonocardiaceae</taxon>
        <taxon>Amycolatopsis</taxon>
    </lineage>
</organism>
<dbReference type="PANTHER" id="PTHR40267">
    <property type="entry name" value="BLR3294 PROTEIN"/>
    <property type="match status" value="1"/>
</dbReference>
<dbReference type="EMBL" id="JACHMG010000001">
    <property type="protein sequence ID" value="MBB4684180.1"/>
    <property type="molecule type" value="Genomic_DNA"/>
</dbReference>
<gene>
    <name evidence="1" type="ORF">BJY18_001665</name>
</gene>
<proteinExistence type="predicted"/>
<name>A0A840IQK7_9PSEU</name>
<evidence type="ECO:0000313" key="1">
    <source>
        <dbReference type="EMBL" id="MBB4684180.1"/>
    </source>
</evidence>
<dbReference type="GO" id="GO:0050076">
    <property type="term" value="F:maleate isomerase activity"/>
    <property type="evidence" value="ECO:0007669"/>
    <property type="project" value="UniProtKB-EC"/>
</dbReference>
<dbReference type="InterPro" id="IPR053714">
    <property type="entry name" value="Iso_Racemase_Enz_sf"/>
</dbReference>
<dbReference type="Pfam" id="PF17645">
    <property type="entry name" value="Amdase"/>
    <property type="match status" value="1"/>
</dbReference>
<reference evidence="1 2" key="1">
    <citation type="submission" date="2020-08" db="EMBL/GenBank/DDBJ databases">
        <title>Sequencing the genomes of 1000 actinobacteria strains.</title>
        <authorList>
            <person name="Klenk H.-P."/>
        </authorList>
    </citation>
    <scope>NUCLEOTIDE SEQUENCE [LARGE SCALE GENOMIC DNA]</scope>
    <source>
        <strain evidence="1 2">DSM 45859</strain>
    </source>
</reference>
<keyword evidence="1" id="KW-0413">Isomerase</keyword>